<feature type="transmembrane region" description="Helical" evidence="5">
    <location>
        <begin position="21"/>
        <end position="41"/>
    </location>
</feature>
<protein>
    <submittedName>
        <fullName evidence="7">YhgE/Pip domain-containing protein</fullName>
    </submittedName>
</protein>
<dbReference type="InterPro" id="IPR011049">
    <property type="entry name" value="Serralysin-like_metalloprot_C"/>
</dbReference>
<dbReference type="InterPro" id="IPR017500">
    <property type="entry name" value="Phage_infect_YhgE_N"/>
</dbReference>
<dbReference type="InterPro" id="IPR023908">
    <property type="entry name" value="xxxLxxG_rpt"/>
</dbReference>
<keyword evidence="2 5" id="KW-0812">Transmembrane</keyword>
<accession>A0A4R8W820</accession>
<comment type="subcellular location">
    <subcellularLocation>
        <location evidence="1">Membrane</location>
        <topology evidence="1">Multi-pass membrane protein</topology>
    </subcellularLocation>
</comment>
<gene>
    <name evidence="7" type="ORF">E3O42_08715</name>
</gene>
<dbReference type="GO" id="GO:0016020">
    <property type="term" value="C:membrane"/>
    <property type="evidence" value="ECO:0007669"/>
    <property type="project" value="UniProtKB-SubCell"/>
</dbReference>
<evidence type="ECO:0000313" key="7">
    <source>
        <dbReference type="EMBL" id="TFC02049.1"/>
    </source>
</evidence>
<reference evidence="7 8" key="1">
    <citation type="submission" date="2019-03" db="EMBL/GenBank/DDBJ databases">
        <title>Genomics of glacier-inhabiting Cryobacterium strains.</title>
        <authorList>
            <person name="Liu Q."/>
            <person name="Xin Y.-H."/>
        </authorList>
    </citation>
    <scope>NUCLEOTIDE SEQUENCE [LARGE SCALE GENOMIC DNA]</scope>
    <source>
        <strain evidence="7 8">RHLS22-1</strain>
    </source>
</reference>
<dbReference type="AlphaFoldDB" id="A0A4R8W820"/>
<evidence type="ECO:0000256" key="3">
    <source>
        <dbReference type="ARBA" id="ARBA00022989"/>
    </source>
</evidence>
<name>A0A4R8W820_9MICO</name>
<evidence type="ECO:0000313" key="8">
    <source>
        <dbReference type="Proteomes" id="UP000297907"/>
    </source>
</evidence>
<dbReference type="PANTHER" id="PTHR43077:SF10">
    <property type="entry name" value="TRANSPORT PERMEASE PROTEIN"/>
    <property type="match status" value="1"/>
</dbReference>
<keyword evidence="3 5" id="KW-1133">Transmembrane helix</keyword>
<proteinExistence type="predicted"/>
<sequence length="269" mass="26826">MKIFAMIRAELARLTATTMSRVALVALMLVPVLYGGLYLWANQDPYAGLDRVPVALVVSDTGSELDGAATNYGTDVAEQLIDDGTFDWHTVTAATARAGVADANYDFSVTIPADFSSSIASSSTDTPRQATITLTTNDTNSYLASTIGSQAAQTIRDAIVERVNEQAADTLLIGLSDIRSSLADAADGATELTDGASTAVDGGGSLADGAGQLADGTGQLATGAGALAEGTGPLADGAGQVADGTGKVATGSDSLAAGAAQLSTGVGSL</sequence>
<evidence type="ECO:0000256" key="2">
    <source>
        <dbReference type="ARBA" id="ARBA00022692"/>
    </source>
</evidence>
<dbReference type="SUPFAM" id="SSF101967">
    <property type="entry name" value="Adhesin YadA, collagen-binding domain"/>
    <property type="match status" value="1"/>
</dbReference>
<dbReference type="InterPro" id="IPR051328">
    <property type="entry name" value="T7SS_ABC-Transporter"/>
</dbReference>
<evidence type="ECO:0000256" key="1">
    <source>
        <dbReference type="ARBA" id="ARBA00004141"/>
    </source>
</evidence>
<dbReference type="Pfam" id="PF12698">
    <property type="entry name" value="ABC2_membrane_3"/>
    <property type="match status" value="1"/>
</dbReference>
<evidence type="ECO:0000259" key="6">
    <source>
        <dbReference type="Pfam" id="PF12698"/>
    </source>
</evidence>
<dbReference type="EMBL" id="SOFL01000029">
    <property type="protein sequence ID" value="TFC02049.1"/>
    <property type="molecule type" value="Genomic_DNA"/>
</dbReference>
<dbReference type="NCBIfam" id="TIGR03061">
    <property type="entry name" value="pip_yhgE_Nterm"/>
    <property type="match status" value="1"/>
</dbReference>
<dbReference type="Gene3D" id="3.40.1710.10">
    <property type="entry name" value="abc type-2 transporter like domain"/>
    <property type="match status" value="1"/>
</dbReference>
<dbReference type="InterPro" id="IPR013525">
    <property type="entry name" value="ABC2_TM"/>
</dbReference>
<dbReference type="Proteomes" id="UP000297907">
    <property type="component" value="Unassembled WGS sequence"/>
</dbReference>
<dbReference type="GO" id="GO:0140359">
    <property type="term" value="F:ABC-type transporter activity"/>
    <property type="evidence" value="ECO:0007669"/>
    <property type="project" value="InterPro"/>
</dbReference>
<dbReference type="PANTHER" id="PTHR43077">
    <property type="entry name" value="TRANSPORT PERMEASE YVFS-RELATED"/>
    <property type="match status" value="1"/>
</dbReference>
<dbReference type="NCBIfam" id="TIGR03057">
    <property type="entry name" value="xxxLxxG_by_4"/>
    <property type="match status" value="3"/>
</dbReference>
<comment type="caution">
    <text evidence="7">The sequence shown here is derived from an EMBL/GenBank/DDBJ whole genome shotgun (WGS) entry which is preliminary data.</text>
</comment>
<feature type="domain" description="ABC-2 type transporter transmembrane" evidence="6">
    <location>
        <begin position="26"/>
        <end position="158"/>
    </location>
</feature>
<feature type="non-terminal residue" evidence="7">
    <location>
        <position position="269"/>
    </location>
</feature>
<organism evidence="7 8">
    <name type="scientific">Cryobacterium adonitolivorans</name>
    <dbReference type="NCBI Taxonomy" id="1259189"/>
    <lineage>
        <taxon>Bacteria</taxon>
        <taxon>Bacillati</taxon>
        <taxon>Actinomycetota</taxon>
        <taxon>Actinomycetes</taxon>
        <taxon>Micrococcales</taxon>
        <taxon>Microbacteriaceae</taxon>
        <taxon>Cryobacterium</taxon>
    </lineage>
</organism>
<keyword evidence="8" id="KW-1185">Reference proteome</keyword>
<dbReference type="RefSeq" id="WP_194092316.1">
    <property type="nucleotide sequence ID" value="NZ_SOFL01000029.1"/>
</dbReference>
<keyword evidence="4 5" id="KW-0472">Membrane</keyword>
<evidence type="ECO:0000256" key="4">
    <source>
        <dbReference type="ARBA" id="ARBA00023136"/>
    </source>
</evidence>
<evidence type="ECO:0000256" key="5">
    <source>
        <dbReference type="SAM" id="Phobius"/>
    </source>
</evidence>